<evidence type="ECO:0000313" key="5">
    <source>
        <dbReference type="EMBL" id="KZV40323.1"/>
    </source>
</evidence>
<dbReference type="Proteomes" id="UP000250235">
    <property type="component" value="Unassembled WGS sequence"/>
</dbReference>
<dbReference type="GO" id="GO:0016567">
    <property type="term" value="P:protein ubiquitination"/>
    <property type="evidence" value="ECO:0007669"/>
    <property type="project" value="UniProtKB-UniPathway"/>
</dbReference>
<gene>
    <name evidence="5" type="ORF">F511_24820</name>
</gene>
<organism evidence="5 6">
    <name type="scientific">Dorcoceras hygrometricum</name>
    <dbReference type="NCBI Taxonomy" id="472368"/>
    <lineage>
        <taxon>Eukaryota</taxon>
        <taxon>Viridiplantae</taxon>
        <taxon>Streptophyta</taxon>
        <taxon>Embryophyta</taxon>
        <taxon>Tracheophyta</taxon>
        <taxon>Spermatophyta</taxon>
        <taxon>Magnoliopsida</taxon>
        <taxon>eudicotyledons</taxon>
        <taxon>Gunneridae</taxon>
        <taxon>Pentapetalae</taxon>
        <taxon>asterids</taxon>
        <taxon>lamiids</taxon>
        <taxon>Lamiales</taxon>
        <taxon>Gesneriaceae</taxon>
        <taxon>Didymocarpoideae</taxon>
        <taxon>Trichosporeae</taxon>
        <taxon>Loxocarpinae</taxon>
        <taxon>Dorcoceras</taxon>
    </lineage>
</organism>
<dbReference type="InterPro" id="IPR038920">
    <property type="entry name" value="At3g05675-like"/>
</dbReference>
<dbReference type="Pfam" id="PF25553">
    <property type="entry name" value="BTB-POZ_ANK-like"/>
    <property type="match status" value="1"/>
</dbReference>
<keyword evidence="3" id="KW-0833">Ubl conjugation pathway</keyword>
<comment type="function">
    <text evidence="1">May act as a substrate-specific adapter of an E3 ubiquitin-protein ligase complex (CUL3-RBX1-BTB) which mediates the ubiquitination and subsequent proteasomal degradation of target proteins.</text>
</comment>
<proteinExistence type="predicted"/>
<accession>A0A2Z7C0G0</accession>
<evidence type="ECO:0000256" key="2">
    <source>
        <dbReference type="ARBA" id="ARBA00004906"/>
    </source>
</evidence>
<evidence type="ECO:0000259" key="4">
    <source>
        <dbReference type="Pfam" id="PF25553"/>
    </source>
</evidence>
<dbReference type="InterPro" id="IPR058039">
    <property type="entry name" value="At3g05675-like_ankyrin"/>
</dbReference>
<dbReference type="InterPro" id="IPR011333">
    <property type="entry name" value="SKP1/BTB/POZ_sf"/>
</dbReference>
<keyword evidence="6" id="KW-1185">Reference proteome</keyword>
<protein>
    <submittedName>
        <fullName evidence="5">BTB/POZ domain-containing protein-like</fullName>
    </submittedName>
</protein>
<dbReference type="OrthoDB" id="1885107at2759"/>
<reference evidence="5 6" key="1">
    <citation type="journal article" date="2015" name="Proc. Natl. Acad. Sci. U.S.A.">
        <title>The resurrection genome of Boea hygrometrica: A blueprint for survival of dehydration.</title>
        <authorList>
            <person name="Xiao L."/>
            <person name="Yang G."/>
            <person name="Zhang L."/>
            <person name="Yang X."/>
            <person name="Zhao S."/>
            <person name="Ji Z."/>
            <person name="Zhou Q."/>
            <person name="Hu M."/>
            <person name="Wang Y."/>
            <person name="Chen M."/>
            <person name="Xu Y."/>
            <person name="Jin H."/>
            <person name="Xiao X."/>
            <person name="Hu G."/>
            <person name="Bao F."/>
            <person name="Hu Y."/>
            <person name="Wan P."/>
            <person name="Li L."/>
            <person name="Deng X."/>
            <person name="Kuang T."/>
            <person name="Xiang C."/>
            <person name="Zhu J.K."/>
            <person name="Oliver M.J."/>
            <person name="He Y."/>
        </authorList>
    </citation>
    <scope>NUCLEOTIDE SEQUENCE [LARGE SCALE GENOMIC DNA]</scope>
    <source>
        <strain evidence="6">cv. XS01</strain>
    </source>
</reference>
<dbReference type="PANTHER" id="PTHR31060:SF6">
    <property type="entry name" value="EXPRESSED PROTEIN"/>
    <property type="match status" value="1"/>
</dbReference>
<feature type="domain" description="At3g05675-like ankyrin-like" evidence="4">
    <location>
        <begin position="266"/>
        <end position="481"/>
    </location>
</feature>
<evidence type="ECO:0000256" key="3">
    <source>
        <dbReference type="ARBA" id="ARBA00022786"/>
    </source>
</evidence>
<dbReference type="Gene3D" id="3.30.710.10">
    <property type="entry name" value="Potassium Channel Kv1.1, Chain A"/>
    <property type="match status" value="1"/>
</dbReference>
<comment type="pathway">
    <text evidence="2">Protein modification; protein ubiquitination.</text>
</comment>
<dbReference type="EMBL" id="KV000448">
    <property type="protein sequence ID" value="KZV40323.1"/>
    <property type="molecule type" value="Genomic_DNA"/>
</dbReference>
<evidence type="ECO:0000256" key="1">
    <source>
        <dbReference type="ARBA" id="ARBA00002668"/>
    </source>
</evidence>
<dbReference type="PANTHER" id="PTHR31060">
    <property type="entry name" value="OSJNBA0011J08.25 PROTEIN-RELATED"/>
    <property type="match status" value="1"/>
</dbReference>
<sequence length="486" mass="54268">MSSGGCINNSDGATSDARRKKQRLDTNTCLFSAIESSSRSLQSVVSACGGVFNDAATADVILRLHADRGAPIFVSSGTSSDEKNPEVTVDRAEIHVYLHSPVLCRSKYFAASLSDRWQHKDDCSSEKSRKQYRFSLSVPGTADSIDNYVKVLQLLYSDDLLSSISSVSTVLSILPIALELLFEDCIKACVKFLEAVPWNEDEEEKILDLIPLLSNEESIELLARVSPAKSDSSEEMLHGLVRTAIYNSPSMASGKAFVVKLLKDFSSKELARRVLYKEFEKNLRIVKQAMEEYSSPDFRANRLEPEAIQKVNLYTAMNYGKHLLWLVERMLELKVADSAAKAWSELASFTADLHRAFREGPWRNMLPGLPSVVLRCTSKLSNAVATGSVLATRQVRMNLVRDWLPVLIICKDKDKESVSSPLGPNHKALYLELEESFLRIISTLPMSDSQDLLQQCLRFSTRVGDDCPHLVAAFTTWFRRANRPTV</sequence>
<dbReference type="UniPathway" id="UPA00143"/>
<name>A0A2Z7C0G0_9LAMI</name>
<evidence type="ECO:0000313" key="6">
    <source>
        <dbReference type="Proteomes" id="UP000250235"/>
    </source>
</evidence>
<dbReference type="AlphaFoldDB" id="A0A2Z7C0G0"/>